<dbReference type="InterPro" id="IPR050638">
    <property type="entry name" value="AA-Vitamin_Transporters"/>
</dbReference>
<feature type="transmembrane region" description="Helical" evidence="6">
    <location>
        <begin position="72"/>
        <end position="95"/>
    </location>
</feature>
<feature type="domain" description="EamA" evidence="7">
    <location>
        <begin position="160"/>
        <end position="296"/>
    </location>
</feature>
<dbReference type="InterPro" id="IPR037185">
    <property type="entry name" value="EmrE-like"/>
</dbReference>
<keyword evidence="9" id="KW-1185">Reference proteome</keyword>
<feature type="transmembrane region" description="Helical" evidence="6">
    <location>
        <begin position="190"/>
        <end position="210"/>
    </location>
</feature>
<feature type="domain" description="EamA" evidence="7">
    <location>
        <begin position="12"/>
        <end position="143"/>
    </location>
</feature>
<feature type="transmembrane region" description="Helical" evidence="6">
    <location>
        <begin position="101"/>
        <end position="120"/>
    </location>
</feature>
<evidence type="ECO:0000259" key="7">
    <source>
        <dbReference type="Pfam" id="PF00892"/>
    </source>
</evidence>
<comment type="subcellular location">
    <subcellularLocation>
        <location evidence="1">Membrane</location>
        <topology evidence="1">Multi-pass membrane protein</topology>
    </subcellularLocation>
</comment>
<dbReference type="Proteomes" id="UP001495910">
    <property type="component" value="Unassembled WGS sequence"/>
</dbReference>
<evidence type="ECO:0000256" key="1">
    <source>
        <dbReference type="ARBA" id="ARBA00004141"/>
    </source>
</evidence>
<keyword evidence="3 6" id="KW-0812">Transmembrane</keyword>
<protein>
    <submittedName>
        <fullName evidence="8">DMT family transporter</fullName>
    </submittedName>
</protein>
<dbReference type="EMBL" id="JBANDC010000008">
    <property type="protein sequence ID" value="MEM4988493.1"/>
    <property type="molecule type" value="Genomic_DNA"/>
</dbReference>
<evidence type="ECO:0000256" key="5">
    <source>
        <dbReference type="ARBA" id="ARBA00023136"/>
    </source>
</evidence>
<proteinExistence type="inferred from homology"/>
<evidence type="ECO:0000256" key="4">
    <source>
        <dbReference type="ARBA" id="ARBA00022989"/>
    </source>
</evidence>
<keyword evidence="5 6" id="KW-0472">Membrane</keyword>
<dbReference type="PANTHER" id="PTHR32322">
    <property type="entry name" value="INNER MEMBRANE TRANSPORTER"/>
    <property type="match status" value="1"/>
</dbReference>
<organism evidence="8 9">
    <name type="scientific">Collimonas rhizosphaerae</name>
    <dbReference type="NCBI Taxonomy" id="3126357"/>
    <lineage>
        <taxon>Bacteria</taxon>
        <taxon>Pseudomonadati</taxon>
        <taxon>Pseudomonadota</taxon>
        <taxon>Betaproteobacteria</taxon>
        <taxon>Burkholderiales</taxon>
        <taxon>Oxalobacteraceae</taxon>
        <taxon>Collimonas</taxon>
    </lineage>
</organism>
<feature type="transmembrane region" description="Helical" evidence="6">
    <location>
        <begin position="256"/>
        <end position="273"/>
    </location>
</feature>
<evidence type="ECO:0000313" key="9">
    <source>
        <dbReference type="Proteomes" id="UP001495910"/>
    </source>
</evidence>
<keyword evidence="4 6" id="KW-1133">Transmembrane helix</keyword>
<feature type="transmembrane region" description="Helical" evidence="6">
    <location>
        <begin position="222"/>
        <end position="244"/>
    </location>
</feature>
<gene>
    <name evidence="8" type="ORF">V8G57_13950</name>
</gene>
<evidence type="ECO:0000256" key="2">
    <source>
        <dbReference type="ARBA" id="ARBA00007362"/>
    </source>
</evidence>
<dbReference type="SUPFAM" id="SSF103481">
    <property type="entry name" value="Multidrug resistance efflux transporter EmrE"/>
    <property type="match status" value="2"/>
</dbReference>
<feature type="transmembrane region" description="Helical" evidence="6">
    <location>
        <begin position="127"/>
        <end position="146"/>
    </location>
</feature>
<feature type="transmembrane region" description="Helical" evidence="6">
    <location>
        <begin position="158"/>
        <end position="178"/>
    </location>
</feature>
<dbReference type="InterPro" id="IPR000620">
    <property type="entry name" value="EamA_dom"/>
</dbReference>
<evidence type="ECO:0000313" key="8">
    <source>
        <dbReference type="EMBL" id="MEM4988493.1"/>
    </source>
</evidence>
<comment type="similarity">
    <text evidence="2">Belongs to the EamA transporter family.</text>
</comment>
<accession>A0ABU9PWV1</accession>
<name>A0ABU9PWV1_9BURK</name>
<dbReference type="Pfam" id="PF00892">
    <property type="entry name" value="EamA"/>
    <property type="match status" value="2"/>
</dbReference>
<dbReference type="PANTHER" id="PTHR32322:SF2">
    <property type="entry name" value="EAMA DOMAIN-CONTAINING PROTEIN"/>
    <property type="match status" value="1"/>
</dbReference>
<evidence type="ECO:0000256" key="3">
    <source>
        <dbReference type="ARBA" id="ARBA00022692"/>
    </source>
</evidence>
<reference evidence="8 9" key="1">
    <citation type="submission" date="2024-02" db="EMBL/GenBank/DDBJ databases">
        <title>Draft genome sequence of Collimonas sp. strain H4R21, an effective mineral-weathering bacterial strain isolated from the beech rhizosphere.</title>
        <authorList>
            <person name="Morin E."/>
            <person name="Uroz S."/>
            <person name="Leveau J.H.J."/>
            <person name="Kumar R."/>
            <person name="Rey M.W."/>
            <person name="Pham J."/>
        </authorList>
    </citation>
    <scope>NUCLEOTIDE SEQUENCE [LARGE SCALE GENOMIC DNA]</scope>
    <source>
        <strain evidence="8 9">H4R21</strain>
    </source>
</reference>
<sequence length="300" mass="32028">MPTTRKPLDGLAMSLMLILCLCWGLQQVAIKVAAPSISPILQNGLRSAVAAVLVSGLMWWRGSKFSLTDGTFWPGLATGLLFAGEFLCVSIGLNYTTASHMSVFVYTAPIFTVLGLHWLVPGERFGLTQWLGVVAAFAGIAVAFAGGFDAGAGFSRTLVGDALGVLAAVFWAATTIMIKRSVLTNAAPSMTLWYQLAVAAVTLPLLALVLGQAEVVTPLTGIMWTSLVFQSLIVAFGSFLAWFWMLRRYLASRLTVFSFLTPLFGVSFGVLLLDDPIGLPFVFGAALVLSGIVLVNWQRG</sequence>
<evidence type="ECO:0000256" key="6">
    <source>
        <dbReference type="SAM" id="Phobius"/>
    </source>
</evidence>
<feature type="transmembrane region" description="Helical" evidence="6">
    <location>
        <begin position="43"/>
        <end position="60"/>
    </location>
</feature>
<dbReference type="RefSeq" id="WP_144742490.1">
    <property type="nucleotide sequence ID" value="NZ_JBANDC010000008.1"/>
</dbReference>
<feature type="transmembrane region" description="Helical" evidence="6">
    <location>
        <begin position="279"/>
        <end position="297"/>
    </location>
</feature>
<comment type="caution">
    <text evidence="8">The sequence shown here is derived from an EMBL/GenBank/DDBJ whole genome shotgun (WGS) entry which is preliminary data.</text>
</comment>